<comment type="caution">
    <text evidence="7">The sequence shown here is derived from an EMBL/GenBank/DDBJ whole genome shotgun (WGS) entry which is preliminary data.</text>
</comment>
<evidence type="ECO:0000313" key="7">
    <source>
        <dbReference type="EMBL" id="KAJ7314246.1"/>
    </source>
</evidence>
<dbReference type="GO" id="GO:0008270">
    <property type="term" value="F:zinc ion binding"/>
    <property type="evidence" value="ECO:0007669"/>
    <property type="project" value="UniProtKB-KW"/>
</dbReference>
<gene>
    <name evidence="7" type="ORF">DFH08DRAFT_972988</name>
</gene>
<evidence type="ECO:0000313" key="8">
    <source>
        <dbReference type="Proteomes" id="UP001218218"/>
    </source>
</evidence>
<protein>
    <recommendedName>
        <fullName evidence="6">MYND-type domain-containing protein</fullName>
    </recommendedName>
</protein>
<dbReference type="PROSITE" id="PS50865">
    <property type="entry name" value="ZF_MYND_2"/>
    <property type="match status" value="1"/>
</dbReference>
<keyword evidence="2 4" id="KW-0863">Zinc-finger</keyword>
<feature type="region of interest" description="Disordered" evidence="5">
    <location>
        <begin position="198"/>
        <end position="221"/>
    </location>
</feature>
<reference evidence="7" key="1">
    <citation type="submission" date="2023-03" db="EMBL/GenBank/DDBJ databases">
        <title>Massive genome expansion in bonnet fungi (Mycena s.s.) driven by repeated elements and novel gene families across ecological guilds.</title>
        <authorList>
            <consortium name="Lawrence Berkeley National Laboratory"/>
            <person name="Harder C.B."/>
            <person name="Miyauchi S."/>
            <person name="Viragh M."/>
            <person name="Kuo A."/>
            <person name="Thoen E."/>
            <person name="Andreopoulos B."/>
            <person name="Lu D."/>
            <person name="Skrede I."/>
            <person name="Drula E."/>
            <person name="Henrissat B."/>
            <person name="Morin E."/>
            <person name="Kohler A."/>
            <person name="Barry K."/>
            <person name="LaButti K."/>
            <person name="Morin E."/>
            <person name="Salamov A."/>
            <person name="Lipzen A."/>
            <person name="Mereny Z."/>
            <person name="Hegedus B."/>
            <person name="Baldrian P."/>
            <person name="Stursova M."/>
            <person name="Weitz H."/>
            <person name="Taylor A."/>
            <person name="Grigoriev I.V."/>
            <person name="Nagy L.G."/>
            <person name="Martin F."/>
            <person name="Kauserud H."/>
        </authorList>
    </citation>
    <scope>NUCLEOTIDE SEQUENCE</scope>
    <source>
        <strain evidence="7">CBHHK002</strain>
    </source>
</reference>
<keyword evidence="8" id="KW-1185">Reference proteome</keyword>
<dbReference type="AlphaFoldDB" id="A0AAD6Z9S4"/>
<keyword evidence="1" id="KW-0479">Metal-binding</keyword>
<organism evidence="7 8">
    <name type="scientific">Mycena albidolilacea</name>
    <dbReference type="NCBI Taxonomy" id="1033008"/>
    <lineage>
        <taxon>Eukaryota</taxon>
        <taxon>Fungi</taxon>
        <taxon>Dikarya</taxon>
        <taxon>Basidiomycota</taxon>
        <taxon>Agaricomycotina</taxon>
        <taxon>Agaricomycetes</taxon>
        <taxon>Agaricomycetidae</taxon>
        <taxon>Agaricales</taxon>
        <taxon>Marasmiineae</taxon>
        <taxon>Mycenaceae</taxon>
        <taxon>Mycena</taxon>
    </lineage>
</organism>
<dbReference type="SUPFAM" id="SSF144232">
    <property type="entry name" value="HIT/MYND zinc finger-like"/>
    <property type="match status" value="1"/>
</dbReference>
<evidence type="ECO:0000256" key="5">
    <source>
        <dbReference type="SAM" id="MobiDB-lite"/>
    </source>
</evidence>
<evidence type="ECO:0000256" key="1">
    <source>
        <dbReference type="ARBA" id="ARBA00022723"/>
    </source>
</evidence>
<dbReference type="Gene3D" id="6.10.140.2220">
    <property type="match status" value="1"/>
</dbReference>
<keyword evidence="3" id="KW-0862">Zinc</keyword>
<feature type="domain" description="MYND-type" evidence="6">
    <location>
        <begin position="150"/>
        <end position="186"/>
    </location>
</feature>
<name>A0AAD6Z9S4_9AGAR</name>
<dbReference type="Proteomes" id="UP001218218">
    <property type="component" value="Unassembled WGS sequence"/>
</dbReference>
<evidence type="ECO:0000256" key="4">
    <source>
        <dbReference type="PROSITE-ProRule" id="PRU00134"/>
    </source>
</evidence>
<evidence type="ECO:0000259" key="6">
    <source>
        <dbReference type="PROSITE" id="PS50865"/>
    </source>
</evidence>
<sequence>MDVQIIGCALCGSIHFSSSQIISQQESMCGHITFEVVKIGWYEIYCDEEIDALYREFIASIGPELAHNSEAWACLGCGGRPAPQTGWVSLYTEKINKRCSIIIRPQCEECMPKLQDTTRRSLEVLEAKEGLTWNTIPMPDSMSNGLSGACLTCRKEHTAAPDFAMLRCAKCKLVRYCGAACQKEDWICGKITNVSRSVGPRKKASRLPKSPEANQTAQSED</sequence>
<evidence type="ECO:0000256" key="3">
    <source>
        <dbReference type="ARBA" id="ARBA00022833"/>
    </source>
</evidence>
<feature type="compositionally biased region" description="Polar residues" evidence="5">
    <location>
        <begin position="212"/>
        <end position="221"/>
    </location>
</feature>
<dbReference type="EMBL" id="JARIHO010000068">
    <property type="protein sequence ID" value="KAJ7314246.1"/>
    <property type="molecule type" value="Genomic_DNA"/>
</dbReference>
<dbReference type="InterPro" id="IPR002893">
    <property type="entry name" value="Znf_MYND"/>
</dbReference>
<dbReference type="Pfam" id="PF01753">
    <property type="entry name" value="zf-MYND"/>
    <property type="match status" value="1"/>
</dbReference>
<proteinExistence type="predicted"/>
<accession>A0AAD6Z9S4</accession>
<evidence type="ECO:0000256" key="2">
    <source>
        <dbReference type="ARBA" id="ARBA00022771"/>
    </source>
</evidence>